<evidence type="ECO:0000256" key="1">
    <source>
        <dbReference type="PROSITE-ProRule" id="PRU00169"/>
    </source>
</evidence>
<feature type="domain" description="Response regulatory" evidence="2">
    <location>
        <begin position="1"/>
        <end position="72"/>
    </location>
</feature>
<dbReference type="RefSeq" id="WP_104523051.1">
    <property type="nucleotide sequence ID" value="NZ_NHRY01000273.1"/>
</dbReference>
<feature type="modified residue" description="4-aspartylphosphate" evidence="1">
    <location>
        <position position="13"/>
    </location>
</feature>
<gene>
    <name evidence="3" type="ORF">CCS01_31005</name>
</gene>
<accession>A0A2S6MUU4</accession>
<dbReference type="PROSITE" id="PS50110">
    <property type="entry name" value="RESPONSE_REGULATORY"/>
    <property type="match status" value="1"/>
</dbReference>
<evidence type="ECO:0000313" key="3">
    <source>
        <dbReference type="EMBL" id="PPQ26133.1"/>
    </source>
</evidence>
<proteinExistence type="predicted"/>
<reference evidence="3 4" key="1">
    <citation type="journal article" date="2018" name="Arch. Microbiol.">
        <title>New insights into the metabolic potential of the phototrophic purple bacterium Rhodopila globiformis DSM 161(T) from its draft genome sequence and evidence for a vanadium-dependent nitrogenase.</title>
        <authorList>
            <person name="Imhoff J.F."/>
            <person name="Rahn T."/>
            <person name="Kunzel S."/>
            <person name="Neulinger S.C."/>
        </authorList>
    </citation>
    <scope>NUCLEOTIDE SEQUENCE [LARGE SCALE GENOMIC DNA]</scope>
    <source>
        <strain evidence="3 4">DSM 161</strain>
    </source>
</reference>
<dbReference type="GO" id="GO:0000160">
    <property type="term" value="P:phosphorelay signal transduction system"/>
    <property type="evidence" value="ECO:0007669"/>
    <property type="project" value="InterPro"/>
</dbReference>
<sequence>MKDAGNIDLVVTDIVMPGTDGLALAARLRTEYAGLPIIFITGYADGRDLSGELLLSKPFDIAALARLVKAGLDREPPGSGRQGKPQAG</sequence>
<dbReference type="SUPFAM" id="SSF52172">
    <property type="entry name" value="CheY-like"/>
    <property type="match status" value="1"/>
</dbReference>
<evidence type="ECO:0000313" key="4">
    <source>
        <dbReference type="Proteomes" id="UP000239724"/>
    </source>
</evidence>
<dbReference type="EMBL" id="NHRY01000273">
    <property type="protein sequence ID" value="PPQ26133.1"/>
    <property type="molecule type" value="Genomic_DNA"/>
</dbReference>
<dbReference type="Gene3D" id="3.40.50.2300">
    <property type="match status" value="1"/>
</dbReference>
<evidence type="ECO:0000259" key="2">
    <source>
        <dbReference type="PROSITE" id="PS50110"/>
    </source>
</evidence>
<dbReference type="InterPro" id="IPR011006">
    <property type="entry name" value="CheY-like_superfamily"/>
</dbReference>
<keyword evidence="1" id="KW-0597">Phosphoprotein</keyword>
<organism evidence="3 4">
    <name type="scientific">Rhodopila globiformis</name>
    <name type="common">Rhodopseudomonas globiformis</name>
    <dbReference type="NCBI Taxonomy" id="1071"/>
    <lineage>
        <taxon>Bacteria</taxon>
        <taxon>Pseudomonadati</taxon>
        <taxon>Pseudomonadota</taxon>
        <taxon>Alphaproteobacteria</taxon>
        <taxon>Acetobacterales</taxon>
        <taxon>Acetobacteraceae</taxon>
        <taxon>Rhodopila</taxon>
    </lineage>
</organism>
<dbReference type="OrthoDB" id="8019678at2"/>
<protein>
    <recommendedName>
        <fullName evidence="2">Response regulatory domain-containing protein</fullName>
    </recommendedName>
</protein>
<dbReference type="InterPro" id="IPR001789">
    <property type="entry name" value="Sig_transdc_resp-reg_receiver"/>
</dbReference>
<dbReference type="Pfam" id="PF00072">
    <property type="entry name" value="Response_reg"/>
    <property type="match status" value="1"/>
</dbReference>
<keyword evidence="4" id="KW-1185">Reference proteome</keyword>
<dbReference type="Proteomes" id="UP000239724">
    <property type="component" value="Unassembled WGS sequence"/>
</dbReference>
<comment type="caution">
    <text evidence="3">The sequence shown here is derived from an EMBL/GenBank/DDBJ whole genome shotgun (WGS) entry which is preliminary data.</text>
</comment>
<name>A0A2S6MUU4_RHOGL</name>
<dbReference type="AlphaFoldDB" id="A0A2S6MUU4"/>